<reference evidence="2 3" key="1">
    <citation type="submission" date="2019-01" db="EMBL/GenBank/DDBJ databases">
        <title>Genome sequencing of the rare red list fungi Fomitopsis rosea.</title>
        <authorList>
            <person name="Buettner E."/>
            <person name="Kellner H."/>
        </authorList>
    </citation>
    <scope>NUCLEOTIDE SEQUENCE [LARGE SCALE GENOMIC DNA]</scope>
    <source>
        <strain evidence="2 3">DSM 105464</strain>
    </source>
</reference>
<feature type="region of interest" description="Disordered" evidence="1">
    <location>
        <begin position="210"/>
        <end position="234"/>
    </location>
</feature>
<organism evidence="2 3">
    <name type="scientific">Rhodofomes roseus</name>
    <dbReference type="NCBI Taxonomy" id="34475"/>
    <lineage>
        <taxon>Eukaryota</taxon>
        <taxon>Fungi</taxon>
        <taxon>Dikarya</taxon>
        <taxon>Basidiomycota</taxon>
        <taxon>Agaricomycotina</taxon>
        <taxon>Agaricomycetes</taxon>
        <taxon>Polyporales</taxon>
        <taxon>Rhodofomes</taxon>
    </lineage>
</organism>
<evidence type="ECO:0000313" key="2">
    <source>
        <dbReference type="EMBL" id="TFY52486.1"/>
    </source>
</evidence>
<name>A0A4Y9XQX2_9APHY</name>
<evidence type="ECO:0000313" key="3">
    <source>
        <dbReference type="Proteomes" id="UP000298390"/>
    </source>
</evidence>
<sequence>MSHPDAVLTRREFNLRHFNNQTDYILEDKKRGVNNEFDFVRAVLAGRFDLDDGVGEQRIWIDALQGLTEGFRCDHGDEPGDDEFVLSRDYDSVFGHSDNLPYAAPISVFPVPSYRDVLQKHIHIKYTVPTSRDTTESVDLGSIPNIPFAKVGERGLCSVMLPQLYRWNNGTSRVANEFLEMFYEKSLAAQFEGDDFGACVALAGDLRVGPAPRPRPQGTVPLRGHPASPRSIAGSSRADELAVDLLAEQGTDYFQDFFFYHQLRGVKGAYVHDPEDDAAVAAEMISVCEALDWTKMPPALQGDWYIDVGLEIRRPSHVLQWNTHTHKKLVKALLPSRTMTQVSQLLAGPRYILDNNAQLTDFGGFRLHPEGAGASEEVVYINVYTTDKTMHYQLHHGVFDQIKPRDLFPETIEATKKHINEWTKTFRESMEHQQEAAARCEVRVTFRKYATVLRTWPDRNVSRFTSAVPAKAWWKFKYNRAMACYFVMANLKDSGPVQRGWAESLALGATIAYILNALLYTPQVEAKWSSLLTSVPMQVADPDDDEYDSDASSGDQPMIPVGGGQGLFFCGNILLDQGSWRLSKWHIMPFNDILTLYGEVDSLSLRAQFGTTTIHIAQKRSNPRRRTNKQTRTTNVTVVLRL</sequence>
<protein>
    <submittedName>
        <fullName evidence="2">Uncharacterized protein</fullName>
    </submittedName>
</protein>
<dbReference type="EMBL" id="SEKV01000967">
    <property type="protein sequence ID" value="TFY52486.1"/>
    <property type="molecule type" value="Genomic_DNA"/>
</dbReference>
<evidence type="ECO:0000256" key="1">
    <source>
        <dbReference type="SAM" id="MobiDB-lite"/>
    </source>
</evidence>
<dbReference type="Proteomes" id="UP000298390">
    <property type="component" value="Unassembled WGS sequence"/>
</dbReference>
<proteinExistence type="predicted"/>
<dbReference type="AlphaFoldDB" id="A0A4Y9XQX2"/>
<comment type="caution">
    <text evidence="2">The sequence shown here is derived from an EMBL/GenBank/DDBJ whole genome shotgun (WGS) entry which is preliminary data.</text>
</comment>
<accession>A0A4Y9XQX2</accession>
<gene>
    <name evidence="2" type="ORF">EVJ58_g9989</name>
</gene>